<feature type="transmembrane region" description="Helical" evidence="2">
    <location>
        <begin position="287"/>
        <end position="306"/>
    </location>
</feature>
<reference evidence="3" key="2">
    <citation type="submission" date="2023-05" db="EMBL/GenBank/DDBJ databases">
        <authorList>
            <consortium name="Lawrence Berkeley National Laboratory"/>
            <person name="Steindorff A."/>
            <person name="Hensen N."/>
            <person name="Bonometti L."/>
            <person name="Westerberg I."/>
            <person name="Brannstrom I.O."/>
            <person name="Guillou S."/>
            <person name="Cros-Aarteil S."/>
            <person name="Calhoun S."/>
            <person name="Haridas S."/>
            <person name="Kuo A."/>
            <person name="Mondo S."/>
            <person name="Pangilinan J."/>
            <person name="Riley R."/>
            <person name="Labutti K."/>
            <person name="Andreopoulos B."/>
            <person name="Lipzen A."/>
            <person name="Chen C."/>
            <person name="Yanf M."/>
            <person name="Daum C."/>
            <person name="Ng V."/>
            <person name="Clum A."/>
            <person name="Ohm R."/>
            <person name="Martin F."/>
            <person name="Silar P."/>
            <person name="Natvig D."/>
            <person name="Lalanne C."/>
            <person name="Gautier V."/>
            <person name="Ament-Velasquez S.L."/>
            <person name="Kruys A."/>
            <person name="Hutchinson M.I."/>
            <person name="Powell A.J."/>
            <person name="Barry K."/>
            <person name="Miller A.N."/>
            <person name="Grigoriev I.V."/>
            <person name="Debuchy R."/>
            <person name="Gladieux P."/>
            <person name="Thoren M.H."/>
            <person name="Johannesson H."/>
        </authorList>
    </citation>
    <scope>NUCLEOTIDE SEQUENCE</scope>
    <source>
        <strain evidence="3">CBS 315.58</strain>
    </source>
</reference>
<dbReference type="EMBL" id="MU863927">
    <property type="protein sequence ID" value="KAK4199856.1"/>
    <property type="molecule type" value="Genomic_DNA"/>
</dbReference>
<feature type="non-terminal residue" evidence="3">
    <location>
        <position position="346"/>
    </location>
</feature>
<organism evidence="3 4">
    <name type="scientific">Triangularia verruculosa</name>
    <dbReference type="NCBI Taxonomy" id="2587418"/>
    <lineage>
        <taxon>Eukaryota</taxon>
        <taxon>Fungi</taxon>
        <taxon>Dikarya</taxon>
        <taxon>Ascomycota</taxon>
        <taxon>Pezizomycotina</taxon>
        <taxon>Sordariomycetes</taxon>
        <taxon>Sordariomycetidae</taxon>
        <taxon>Sordariales</taxon>
        <taxon>Podosporaceae</taxon>
        <taxon>Triangularia</taxon>
    </lineage>
</organism>
<accession>A0AAN6XGK1</accession>
<comment type="caution">
    <text evidence="3">The sequence shown here is derived from an EMBL/GenBank/DDBJ whole genome shotgun (WGS) entry which is preliminary data.</text>
</comment>
<feature type="region of interest" description="Disordered" evidence="1">
    <location>
        <begin position="97"/>
        <end position="125"/>
    </location>
</feature>
<feature type="transmembrane region" description="Helical" evidence="2">
    <location>
        <begin position="204"/>
        <end position="225"/>
    </location>
</feature>
<evidence type="ECO:0000256" key="1">
    <source>
        <dbReference type="SAM" id="MobiDB-lite"/>
    </source>
</evidence>
<proteinExistence type="predicted"/>
<gene>
    <name evidence="3" type="ORF">QBC40DRAFT_202048</name>
</gene>
<evidence type="ECO:0000313" key="4">
    <source>
        <dbReference type="Proteomes" id="UP001303160"/>
    </source>
</evidence>
<dbReference type="Proteomes" id="UP001303160">
    <property type="component" value="Unassembled WGS sequence"/>
</dbReference>
<name>A0AAN6XGK1_9PEZI</name>
<keyword evidence="2" id="KW-0472">Membrane</keyword>
<feature type="transmembrane region" description="Helical" evidence="2">
    <location>
        <begin position="12"/>
        <end position="31"/>
    </location>
</feature>
<keyword evidence="2" id="KW-1133">Transmembrane helix</keyword>
<feature type="transmembrane region" description="Helical" evidence="2">
    <location>
        <begin position="139"/>
        <end position="160"/>
    </location>
</feature>
<protein>
    <submittedName>
        <fullName evidence="3">Uncharacterized protein</fullName>
    </submittedName>
</protein>
<dbReference type="AlphaFoldDB" id="A0AAN6XGK1"/>
<keyword evidence="4" id="KW-1185">Reference proteome</keyword>
<keyword evidence="2" id="KW-0812">Transmembrane</keyword>
<feature type="compositionally biased region" description="Basic and acidic residues" evidence="1">
    <location>
        <begin position="112"/>
        <end position="125"/>
    </location>
</feature>
<feature type="transmembrane region" description="Helical" evidence="2">
    <location>
        <begin position="326"/>
        <end position="345"/>
    </location>
</feature>
<evidence type="ECO:0000313" key="3">
    <source>
        <dbReference type="EMBL" id="KAK4199856.1"/>
    </source>
</evidence>
<sequence length="346" mass="37838">MSTCTIPGDGDLYGIGVRLGLYLQWLAGFLLRNMDGTFKTISSVRTANTALSTALNLCVVISAVRGVGSPIHYLVVYYLTVTLFYSESYNLIRKDNTCSSRSEDPPSQLEPPDPHRSHGDRVPERKPKPGYYYELNPDAALVAQNVLFASTTLFGAWFWLRGVFGFAEWSLVESSPECGSDAGESAKGALLGVFNLFDDRWRRFAAACSIITGLLLVLILSVHTASLAGDGVMDRPVGRAALVVLKSVGGLCSGAEQIVDNKRTMEHLLRPRLLLRSAYREGGWRRLAMLVFHWFVISLLGPLLAITSVERMLVANRVATPAVLESSGQMIALLSGVMSFCIAIWD</sequence>
<reference evidence="3" key="1">
    <citation type="journal article" date="2023" name="Mol. Phylogenet. Evol.">
        <title>Genome-scale phylogeny and comparative genomics of the fungal order Sordariales.</title>
        <authorList>
            <person name="Hensen N."/>
            <person name="Bonometti L."/>
            <person name="Westerberg I."/>
            <person name="Brannstrom I.O."/>
            <person name="Guillou S."/>
            <person name="Cros-Aarteil S."/>
            <person name="Calhoun S."/>
            <person name="Haridas S."/>
            <person name="Kuo A."/>
            <person name="Mondo S."/>
            <person name="Pangilinan J."/>
            <person name="Riley R."/>
            <person name="LaButti K."/>
            <person name="Andreopoulos B."/>
            <person name="Lipzen A."/>
            <person name="Chen C."/>
            <person name="Yan M."/>
            <person name="Daum C."/>
            <person name="Ng V."/>
            <person name="Clum A."/>
            <person name="Steindorff A."/>
            <person name="Ohm R.A."/>
            <person name="Martin F."/>
            <person name="Silar P."/>
            <person name="Natvig D.O."/>
            <person name="Lalanne C."/>
            <person name="Gautier V."/>
            <person name="Ament-Velasquez S.L."/>
            <person name="Kruys A."/>
            <person name="Hutchinson M.I."/>
            <person name="Powell A.J."/>
            <person name="Barry K."/>
            <person name="Miller A.N."/>
            <person name="Grigoriev I.V."/>
            <person name="Debuchy R."/>
            <person name="Gladieux P."/>
            <person name="Hiltunen Thoren M."/>
            <person name="Johannesson H."/>
        </authorList>
    </citation>
    <scope>NUCLEOTIDE SEQUENCE</scope>
    <source>
        <strain evidence="3">CBS 315.58</strain>
    </source>
</reference>
<evidence type="ECO:0000256" key="2">
    <source>
        <dbReference type="SAM" id="Phobius"/>
    </source>
</evidence>